<dbReference type="Pfam" id="PF03819">
    <property type="entry name" value="MazG"/>
    <property type="match status" value="1"/>
</dbReference>
<dbReference type="Proteomes" id="UP000634435">
    <property type="component" value="Unassembled WGS sequence"/>
</dbReference>
<protein>
    <recommendedName>
        <fullName evidence="1">NTP pyrophosphohydrolase MazG-like domain-containing protein</fullName>
    </recommendedName>
</protein>
<feature type="domain" description="NTP pyrophosphohydrolase MazG-like" evidence="1">
    <location>
        <begin position="41"/>
        <end position="98"/>
    </location>
</feature>
<gene>
    <name evidence="2" type="ORF">GCM10007111_11730</name>
</gene>
<reference evidence="3" key="1">
    <citation type="journal article" date="2019" name="Int. J. Syst. Evol. Microbiol.">
        <title>The Global Catalogue of Microorganisms (GCM) 10K type strain sequencing project: providing services to taxonomists for standard genome sequencing and annotation.</title>
        <authorList>
            <consortium name="The Broad Institute Genomics Platform"/>
            <consortium name="The Broad Institute Genome Sequencing Center for Infectious Disease"/>
            <person name="Wu L."/>
            <person name="Ma J."/>
        </authorList>
    </citation>
    <scope>NUCLEOTIDE SEQUENCE [LARGE SCALE GENOMIC DNA]</scope>
    <source>
        <strain evidence="3">JCM 30071</strain>
    </source>
</reference>
<sequence length="112" mass="12530">MTKEQLQEVKTMNLNELVQSVEQWSIDKGLDQAESSKQFLKVSEEFGEVAAALARGDKEALKDAIGDEIVTLIILGQQNDLTIEECLNTAYSEIRNRKGKTINGVFVKEEDL</sequence>
<dbReference type="InterPro" id="IPR004518">
    <property type="entry name" value="MazG-like_dom"/>
</dbReference>
<evidence type="ECO:0000313" key="3">
    <source>
        <dbReference type="Proteomes" id="UP000634435"/>
    </source>
</evidence>
<name>A0ABQ2DAU0_9BACI</name>
<keyword evidence="3" id="KW-1185">Reference proteome</keyword>
<dbReference type="Gene3D" id="1.10.287.1080">
    <property type="entry name" value="MazG-like"/>
    <property type="match status" value="1"/>
</dbReference>
<comment type="caution">
    <text evidence="2">The sequence shown here is derived from an EMBL/GenBank/DDBJ whole genome shotgun (WGS) entry which is preliminary data.</text>
</comment>
<organism evidence="2 3">
    <name type="scientific">Virgibacillus kapii</name>
    <dbReference type="NCBI Taxonomy" id="1638645"/>
    <lineage>
        <taxon>Bacteria</taxon>
        <taxon>Bacillati</taxon>
        <taxon>Bacillota</taxon>
        <taxon>Bacilli</taxon>
        <taxon>Bacillales</taxon>
        <taxon>Bacillaceae</taxon>
        <taxon>Virgibacillus</taxon>
    </lineage>
</organism>
<dbReference type="SUPFAM" id="SSF101386">
    <property type="entry name" value="all-alpha NTP pyrophosphatases"/>
    <property type="match status" value="1"/>
</dbReference>
<proteinExistence type="predicted"/>
<evidence type="ECO:0000313" key="2">
    <source>
        <dbReference type="EMBL" id="GGJ51159.1"/>
    </source>
</evidence>
<accession>A0ABQ2DAU0</accession>
<dbReference type="CDD" id="cd11540">
    <property type="entry name" value="NTP-PPase_u3"/>
    <property type="match status" value="1"/>
</dbReference>
<evidence type="ECO:0000259" key="1">
    <source>
        <dbReference type="Pfam" id="PF03819"/>
    </source>
</evidence>
<dbReference type="EMBL" id="BMPN01000002">
    <property type="protein sequence ID" value="GGJ51159.1"/>
    <property type="molecule type" value="Genomic_DNA"/>
</dbReference>